<dbReference type="RefSeq" id="WP_158867714.1">
    <property type="nucleotide sequence ID" value="NZ_CP046401.1"/>
</dbReference>
<evidence type="ECO:0000256" key="12">
    <source>
        <dbReference type="ARBA" id="ARBA00023268"/>
    </source>
</evidence>
<evidence type="ECO:0000256" key="11">
    <source>
        <dbReference type="ARBA" id="ARBA00023002"/>
    </source>
</evidence>
<dbReference type="NCBIfam" id="TIGR00326">
    <property type="entry name" value="eubact_ribD"/>
    <property type="match status" value="1"/>
</dbReference>
<comment type="catalytic activity">
    <reaction evidence="13">
        <text>2,5-diamino-6-hydroxy-4-(5-phosphoribosylamino)-pyrimidine + H2O + H(+) = 5-amino-6-(5-phospho-D-ribosylamino)uracil + NH4(+)</text>
        <dbReference type="Rhea" id="RHEA:21868"/>
        <dbReference type="ChEBI" id="CHEBI:15377"/>
        <dbReference type="ChEBI" id="CHEBI:15378"/>
        <dbReference type="ChEBI" id="CHEBI:28938"/>
        <dbReference type="ChEBI" id="CHEBI:58453"/>
        <dbReference type="ChEBI" id="CHEBI:58614"/>
        <dbReference type="EC" id="3.5.4.26"/>
    </reaction>
</comment>
<evidence type="ECO:0000256" key="3">
    <source>
        <dbReference type="ARBA" id="ARBA00004910"/>
    </source>
</evidence>
<dbReference type="Pfam" id="PF00383">
    <property type="entry name" value="dCMP_cyt_deam_1"/>
    <property type="match status" value="1"/>
</dbReference>
<organism evidence="18 19">
    <name type="scientific">Maribellus comscasis</name>
    <dbReference type="NCBI Taxonomy" id="2681766"/>
    <lineage>
        <taxon>Bacteria</taxon>
        <taxon>Pseudomonadati</taxon>
        <taxon>Bacteroidota</taxon>
        <taxon>Bacteroidia</taxon>
        <taxon>Marinilabiliales</taxon>
        <taxon>Prolixibacteraceae</taxon>
        <taxon>Maribellus</taxon>
    </lineage>
</organism>
<evidence type="ECO:0000256" key="15">
    <source>
        <dbReference type="PIRSR" id="PIRSR006769-2"/>
    </source>
</evidence>
<dbReference type="InterPro" id="IPR016192">
    <property type="entry name" value="APOBEC/CMP_deaminase_Zn-bd"/>
</dbReference>
<dbReference type="InterPro" id="IPR016193">
    <property type="entry name" value="Cytidine_deaminase-like"/>
</dbReference>
<feature type="binding site" evidence="16">
    <location>
        <position position="78"/>
    </location>
    <ligand>
        <name>Zn(2+)</name>
        <dbReference type="ChEBI" id="CHEBI:29105"/>
        <note>catalytic</note>
    </ligand>
</feature>
<feature type="binding site" evidence="16">
    <location>
        <position position="51"/>
    </location>
    <ligand>
        <name>Zn(2+)</name>
        <dbReference type="ChEBI" id="CHEBI:29105"/>
        <note>catalytic</note>
    </ligand>
</feature>
<feature type="binding site" evidence="15">
    <location>
        <position position="157"/>
    </location>
    <ligand>
        <name>NADP(+)</name>
        <dbReference type="ChEBI" id="CHEBI:58349"/>
    </ligand>
</feature>
<dbReference type="UniPathway" id="UPA00275">
    <property type="reaction ID" value="UER00401"/>
</dbReference>
<dbReference type="PROSITE" id="PS00903">
    <property type="entry name" value="CYT_DCMP_DEAMINASES_1"/>
    <property type="match status" value="1"/>
</dbReference>
<comment type="similarity">
    <text evidence="5 13">In the C-terminal section; belongs to the HTP reductase family.</text>
</comment>
<dbReference type="PANTHER" id="PTHR38011">
    <property type="entry name" value="DIHYDROFOLATE REDUCTASE FAMILY PROTEIN (AFU_ORTHOLOGUE AFUA_8G06820)"/>
    <property type="match status" value="1"/>
</dbReference>
<dbReference type="Gene3D" id="3.40.430.10">
    <property type="entry name" value="Dihydrofolate Reductase, subunit A"/>
    <property type="match status" value="1"/>
</dbReference>
<dbReference type="SUPFAM" id="SSF53597">
    <property type="entry name" value="Dihydrofolate reductase-like"/>
    <property type="match status" value="1"/>
</dbReference>
<comment type="similarity">
    <text evidence="4 13">In the N-terminal section; belongs to the cytidine and deoxycytidylate deaminase family.</text>
</comment>
<evidence type="ECO:0000259" key="17">
    <source>
        <dbReference type="PROSITE" id="PS51747"/>
    </source>
</evidence>
<proteinExistence type="inferred from homology"/>
<dbReference type="PANTHER" id="PTHR38011:SF7">
    <property type="entry name" value="2,5-DIAMINO-6-RIBOSYLAMINO-4(3H)-PYRIMIDINONE 5'-PHOSPHATE REDUCTASE"/>
    <property type="match status" value="1"/>
</dbReference>
<evidence type="ECO:0000256" key="2">
    <source>
        <dbReference type="ARBA" id="ARBA00004882"/>
    </source>
</evidence>
<feature type="binding site" evidence="15">
    <location>
        <position position="208"/>
    </location>
    <ligand>
        <name>NADP(+)</name>
        <dbReference type="ChEBI" id="CHEBI:58349"/>
    </ligand>
</feature>
<evidence type="ECO:0000256" key="4">
    <source>
        <dbReference type="ARBA" id="ARBA00005259"/>
    </source>
</evidence>
<evidence type="ECO:0000313" key="19">
    <source>
        <dbReference type="Proteomes" id="UP000428260"/>
    </source>
</evidence>
<comment type="function">
    <text evidence="1 13">Converts 2,5-diamino-6-(ribosylamino)-4(3h)-pyrimidinone 5'-phosphate into 5-amino-6-(ribosylamino)-2,4(1h,3h)-pyrimidinedione 5'-phosphate.</text>
</comment>
<dbReference type="FunFam" id="3.40.140.10:FF:000025">
    <property type="entry name" value="Riboflavin biosynthesis protein RibD"/>
    <property type="match status" value="1"/>
</dbReference>
<evidence type="ECO:0000313" key="18">
    <source>
        <dbReference type="EMBL" id="QGY44934.1"/>
    </source>
</evidence>
<gene>
    <name evidence="18" type="primary">ribD</name>
    <name evidence="18" type="ORF">GM418_15030</name>
</gene>
<evidence type="ECO:0000256" key="14">
    <source>
        <dbReference type="PIRSR" id="PIRSR006769-1"/>
    </source>
</evidence>
<comment type="pathway">
    <text evidence="2 13">Cofactor biosynthesis; riboflavin biosynthesis; 5-amino-6-(D-ribitylamino)uracil from GTP: step 2/4.</text>
</comment>
<dbReference type="CDD" id="cd01284">
    <property type="entry name" value="Riboflavin_deaminase-reductase"/>
    <property type="match status" value="1"/>
</dbReference>
<protein>
    <recommendedName>
        <fullName evidence="13">Riboflavin biosynthesis protein RibD</fullName>
    </recommendedName>
    <domain>
        <recommendedName>
            <fullName evidence="13">Diaminohydroxyphosphoribosylaminopyrimidine deaminase</fullName>
            <shortName evidence="13">DRAP deaminase</shortName>
            <ecNumber evidence="13">3.5.4.26</ecNumber>
        </recommendedName>
        <alternativeName>
            <fullName evidence="13">Riboflavin-specific deaminase</fullName>
        </alternativeName>
    </domain>
    <domain>
        <recommendedName>
            <fullName evidence="13">5-amino-6-(5-phosphoribosylamino)uracil reductase</fullName>
            <ecNumber evidence="13">1.1.1.193</ecNumber>
        </recommendedName>
        <alternativeName>
            <fullName evidence="13">HTP reductase</fullName>
        </alternativeName>
    </domain>
</protein>
<comment type="catalytic activity">
    <reaction evidence="13">
        <text>5-amino-6-(5-phospho-D-ribitylamino)uracil + NADP(+) = 5-amino-6-(5-phospho-D-ribosylamino)uracil + NADPH + H(+)</text>
        <dbReference type="Rhea" id="RHEA:17845"/>
        <dbReference type="ChEBI" id="CHEBI:15378"/>
        <dbReference type="ChEBI" id="CHEBI:57783"/>
        <dbReference type="ChEBI" id="CHEBI:58349"/>
        <dbReference type="ChEBI" id="CHEBI:58421"/>
        <dbReference type="ChEBI" id="CHEBI:58453"/>
        <dbReference type="EC" id="1.1.1.193"/>
    </reaction>
</comment>
<accession>A0A6I6K4L3</accession>
<dbReference type="EC" id="3.5.4.26" evidence="13"/>
<evidence type="ECO:0000256" key="9">
    <source>
        <dbReference type="ARBA" id="ARBA00022833"/>
    </source>
</evidence>
<comment type="cofactor">
    <cofactor evidence="13 16">
        <name>Zn(2+)</name>
        <dbReference type="ChEBI" id="CHEBI:29105"/>
    </cofactor>
    <text evidence="13 16">Binds 1 zinc ion.</text>
</comment>
<keyword evidence="19" id="KW-1185">Reference proteome</keyword>
<feature type="binding site" evidence="15">
    <location>
        <position position="212"/>
    </location>
    <ligand>
        <name>substrate</name>
    </ligand>
</feature>
<dbReference type="GO" id="GO:0008835">
    <property type="term" value="F:diaminohydroxyphosphoribosylaminopyrimidine deaminase activity"/>
    <property type="evidence" value="ECO:0007669"/>
    <property type="project" value="UniProtKB-EC"/>
</dbReference>
<keyword evidence="12" id="KW-0511">Multifunctional enzyme</keyword>
<feature type="binding site" evidence="16">
    <location>
        <position position="87"/>
    </location>
    <ligand>
        <name>Zn(2+)</name>
        <dbReference type="ChEBI" id="CHEBI:29105"/>
        <note>catalytic</note>
    </ligand>
</feature>
<dbReference type="InterPro" id="IPR024072">
    <property type="entry name" value="DHFR-like_dom_sf"/>
</dbReference>
<dbReference type="GO" id="GO:0009231">
    <property type="term" value="P:riboflavin biosynthetic process"/>
    <property type="evidence" value="ECO:0007669"/>
    <property type="project" value="UniProtKB-UniPathway"/>
</dbReference>
<evidence type="ECO:0000256" key="10">
    <source>
        <dbReference type="ARBA" id="ARBA00022857"/>
    </source>
</evidence>
<keyword evidence="8 13" id="KW-0378">Hydrolase</keyword>
<dbReference type="KEGG" id="mcos:GM418_15030"/>
<feature type="binding site" evidence="15">
    <location>
        <position position="178"/>
    </location>
    <ligand>
        <name>NADP(+)</name>
        <dbReference type="ChEBI" id="CHEBI:58349"/>
    </ligand>
</feature>
<evidence type="ECO:0000256" key="5">
    <source>
        <dbReference type="ARBA" id="ARBA00007417"/>
    </source>
</evidence>
<reference evidence="18 19" key="1">
    <citation type="submission" date="2019-11" db="EMBL/GenBank/DDBJ databases">
        <authorList>
            <person name="Zheng R.K."/>
            <person name="Sun C.M."/>
        </authorList>
    </citation>
    <scope>NUCLEOTIDE SEQUENCE [LARGE SCALE GENOMIC DNA]</scope>
    <source>
        <strain evidence="18 19">WC007</strain>
    </source>
</reference>
<dbReference type="EC" id="1.1.1.193" evidence="13"/>
<evidence type="ECO:0000256" key="1">
    <source>
        <dbReference type="ARBA" id="ARBA00002151"/>
    </source>
</evidence>
<name>A0A6I6K4L3_9BACT</name>
<feature type="binding site" evidence="15">
    <location>
        <begin position="292"/>
        <end position="298"/>
    </location>
    <ligand>
        <name>NADP(+)</name>
        <dbReference type="ChEBI" id="CHEBI:58349"/>
    </ligand>
</feature>
<evidence type="ECO:0000256" key="8">
    <source>
        <dbReference type="ARBA" id="ARBA00022801"/>
    </source>
</evidence>
<feature type="binding site" evidence="15">
    <location>
        <position position="204"/>
    </location>
    <ligand>
        <name>NADP(+)</name>
        <dbReference type="ChEBI" id="CHEBI:58349"/>
    </ligand>
</feature>
<keyword evidence="6 13" id="KW-0686">Riboflavin biosynthesis</keyword>
<dbReference type="Pfam" id="PF01872">
    <property type="entry name" value="RibD_C"/>
    <property type="match status" value="1"/>
</dbReference>
<keyword evidence="7 13" id="KW-0479">Metal-binding</keyword>
<dbReference type="Gene3D" id="3.40.140.10">
    <property type="entry name" value="Cytidine Deaminase, domain 2"/>
    <property type="match status" value="1"/>
</dbReference>
<feature type="binding site" evidence="15">
    <location>
        <position position="215"/>
    </location>
    <ligand>
        <name>substrate</name>
    </ligand>
</feature>
<feature type="binding site" evidence="15">
    <location>
        <position position="192"/>
    </location>
    <ligand>
        <name>substrate</name>
    </ligand>
</feature>
<keyword evidence="11 13" id="KW-0560">Oxidoreductase</keyword>
<dbReference type="InterPro" id="IPR050765">
    <property type="entry name" value="Riboflavin_Biosynth_HTPR"/>
</dbReference>
<dbReference type="InterPro" id="IPR002734">
    <property type="entry name" value="RibDG_C"/>
</dbReference>
<keyword evidence="10 13" id="KW-0521">NADP</keyword>
<feature type="binding site" evidence="15">
    <location>
        <position position="290"/>
    </location>
    <ligand>
        <name>substrate</name>
    </ligand>
</feature>
<dbReference type="InterPro" id="IPR004794">
    <property type="entry name" value="Eubact_RibD"/>
</dbReference>
<feature type="domain" description="CMP/dCMP-type deaminase" evidence="17">
    <location>
        <begin position="2"/>
        <end position="126"/>
    </location>
</feature>
<evidence type="ECO:0000256" key="16">
    <source>
        <dbReference type="PIRSR" id="PIRSR006769-3"/>
    </source>
</evidence>
<sequence>MNVNKKYMLRALELAQLGIGEVSPNPMVGCVIVCEGKIIGEGFHQKYGDAHAEVNAIQAVKDEKLLPKSTLYVTLEPCAHFGLTPPCSDLIVRKRIPRVIIGTVDPFAEVAGKGIEKLKKAGVEVEVGVLEKECRDINKRFFTFHEKKRPFVILKWAQTQDGFIDIERNVENYGEPTWITGNLALRLVHKIRAEEGAILVGRKTAEKDNPSLTVRHWYGKNPLRAVVDNELKLPKTLNIFDQSEKTVVFNILQDKEDNNLTYTKLNDTQNLIQEILYQLYKKNILSVIVEGGHRLLQSFIIENLWDEAHIFTGNKFFSKGVKAPQIDGKLMAAEQLDNDWLYILKNRIKT</sequence>
<dbReference type="Proteomes" id="UP000428260">
    <property type="component" value="Chromosome"/>
</dbReference>
<evidence type="ECO:0000256" key="6">
    <source>
        <dbReference type="ARBA" id="ARBA00022619"/>
    </source>
</evidence>
<evidence type="ECO:0000256" key="7">
    <source>
        <dbReference type="ARBA" id="ARBA00022723"/>
    </source>
</evidence>
<evidence type="ECO:0000256" key="13">
    <source>
        <dbReference type="PIRNR" id="PIRNR006769"/>
    </source>
</evidence>
<dbReference type="SUPFAM" id="SSF53927">
    <property type="entry name" value="Cytidine deaminase-like"/>
    <property type="match status" value="1"/>
</dbReference>
<dbReference type="PIRSF" id="PIRSF006769">
    <property type="entry name" value="RibD"/>
    <property type="match status" value="1"/>
</dbReference>
<keyword evidence="9 13" id="KW-0862">Zinc</keyword>
<feature type="active site" description="Proton donor" evidence="14">
    <location>
        <position position="53"/>
    </location>
</feature>
<dbReference type="AlphaFoldDB" id="A0A6I6K4L3"/>
<dbReference type="EMBL" id="CP046401">
    <property type="protein sequence ID" value="QGY44934.1"/>
    <property type="molecule type" value="Genomic_DNA"/>
</dbReference>
<dbReference type="InterPro" id="IPR002125">
    <property type="entry name" value="CMP_dCMP_dom"/>
</dbReference>
<comment type="pathway">
    <text evidence="3 13">Cofactor biosynthesis; riboflavin biosynthesis; 5-amino-6-(D-ribitylamino)uracil from GTP: step 3/4.</text>
</comment>
<dbReference type="GO" id="GO:0008703">
    <property type="term" value="F:5-amino-6-(5-phosphoribosylamino)uracil reductase activity"/>
    <property type="evidence" value="ECO:0007669"/>
    <property type="project" value="UniProtKB-EC"/>
</dbReference>
<dbReference type="GO" id="GO:0008270">
    <property type="term" value="F:zinc ion binding"/>
    <property type="evidence" value="ECO:0007669"/>
    <property type="project" value="InterPro"/>
</dbReference>
<dbReference type="PROSITE" id="PS51747">
    <property type="entry name" value="CYT_DCMP_DEAMINASES_2"/>
    <property type="match status" value="1"/>
</dbReference>